<dbReference type="EMBL" id="BARV01005882">
    <property type="protein sequence ID" value="GAI04689.1"/>
    <property type="molecule type" value="Genomic_DNA"/>
</dbReference>
<dbReference type="AlphaFoldDB" id="X1ME87"/>
<name>X1ME87_9ZZZZ</name>
<feature type="non-terminal residue" evidence="2">
    <location>
        <position position="1"/>
    </location>
</feature>
<feature type="transmembrane region" description="Helical" evidence="1">
    <location>
        <begin position="394"/>
        <end position="411"/>
    </location>
</feature>
<proteinExistence type="predicted"/>
<reference evidence="2" key="1">
    <citation type="journal article" date="2014" name="Front. Microbiol.">
        <title>High frequency of phylogenetically diverse reductive dehalogenase-homologous genes in deep subseafloor sedimentary metagenomes.</title>
        <authorList>
            <person name="Kawai M."/>
            <person name="Futagami T."/>
            <person name="Toyoda A."/>
            <person name="Takaki Y."/>
            <person name="Nishi S."/>
            <person name="Hori S."/>
            <person name="Arai W."/>
            <person name="Tsubouchi T."/>
            <person name="Morono Y."/>
            <person name="Uchiyama I."/>
            <person name="Ito T."/>
            <person name="Fujiyama A."/>
            <person name="Inagaki F."/>
            <person name="Takami H."/>
        </authorList>
    </citation>
    <scope>NUCLEOTIDE SEQUENCE</scope>
    <source>
        <strain evidence="2">Expedition CK06-06</strain>
    </source>
</reference>
<evidence type="ECO:0000256" key="1">
    <source>
        <dbReference type="SAM" id="Phobius"/>
    </source>
</evidence>
<gene>
    <name evidence="2" type="ORF">S06H3_11965</name>
</gene>
<evidence type="ECO:0000313" key="2">
    <source>
        <dbReference type="EMBL" id="GAI04689.1"/>
    </source>
</evidence>
<keyword evidence="1" id="KW-1133">Transmembrane helix</keyword>
<organism evidence="2">
    <name type="scientific">marine sediment metagenome</name>
    <dbReference type="NCBI Taxonomy" id="412755"/>
    <lineage>
        <taxon>unclassified sequences</taxon>
        <taxon>metagenomes</taxon>
        <taxon>ecological metagenomes</taxon>
    </lineage>
</organism>
<sequence length="415" mass="47930">TEYITPGYSNSIVNPCDPGVEIEINKYTYENDEVVYFTPKVAGDYDYKIEYWIEDLFGRIAKSKVETENSNQKQWTADVNGEDSVYLIKANLTYSDCDDISTANNFDEKIIGVRGSEAINSSFLNIEEIYLGSDKKAKFGDTLRIKVNLYKGDTDRQSIQMWLEDNDDNEISKRTRTHAYEKFRSYNLTLPLQIEPNCNHKYPDGYYNLILDGLSERVEERIKVEGITTSLCEKITVEKSTRGNFFYEVLELPAEVIIGKEFTTKLEIKNNLSEERFVKVWSYVYKGRTSVSGEREENLQAVRISAKNSKILELKNTVTETEAGDYKFKIKIERDDRKTLKEITKDIRVLGAFEAEVIEKAEAKAEQIERVLNMEKITSAIVYESTEVKAERTAIYFFCFVLILVVVYFMVSKKT</sequence>
<keyword evidence="1" id="KW-0472">Membrane</keyword>
<comment type="caution">
    <text evidence="2">The sequence shown here is derived from an EMBL/GenBank/DDBJ whole genome shotgun (WGS) entry which is preliminary data.</text>
</comment>
<protein>
    <submittedName>
        <fullName evidence="2">Uncharacterized protein</fullName>
    </submittedName>
</protein>
<keyword evidence="1" id="KW-0812">Transmembrane</keyword>
<accession>X1ME87</accession>